<proteinExistence type="predicted"/>
<dbReference type="EMBL" id="CABMJJ010000009">
    <property type="protein sequence ID" value="VVC04280.1"/>
    <property type="molecule type" value="Genomic_DNA"/>
</dbReference>
<dbReference type="Proteomes" id="UP000789941">
    <property type="component" value="Unassembled WGS sequence"/>
</dbReference>
<gene>
    <name evidence="1" type="ORF">LFW2832_00852</name>
</gene>
<accession>A0A5E4LQQ7</accession>
<comment type="caution">
    <text evidence="1">The sequence shown here is derived from an EMBL/GenBank/DDBJ whole genome shotgun (WGS) entry which is preliminary data.</text>
</comment>
<evidence type="ECO:0000313" key="2">
    <source>
        <dbReference type="Proteomes" id="UP000789941"/>
    </source>
</evidence>
<evidence type="ECO:0000313" key="1">
    <source>
        <dbReference type="EMBL" id="VVC04280.1"/>
    </source>
</evidence>
<protein>
    <submittedName>
        <fullName evidence="1">Uncharacterized protein</fullName>
    </submittedName>
</protein>
<sequence>MTDFFVVEPCSSSNGVEIKLKNKKIDLKKAELLLSSLGNSPVVILAKFKDYSVSLYASGRIMVKGKKKINHKQGNGIAKELITILEKGNALID</sequence>
<organism evidence="1 2">
    <name type="scientific">Candidatus Bilamarchaeum dharawalense</name>
    <dbReference type="NCBI Taxonomy" id="2885759"/>
    <lineage>
        <taxon>Archaea</taxon>
        <taxon>Candidatus Micrarchaeota</taxon>
        <taxon>Candidatus Micrarchaeia</taxon>
        <taxon>Candidatus Anstonellales</taxon>
        <taxon>Candidatus Bilamarchaeaceae</taxon>
        <taxon>Candidatus Bilamarchaeum</taxon>
    </lineage>
</organism>
<name>A0A5E4LQQ7_9ARCH</name>
<dbReference type="AlphaFoldDB" id="A0A5E4LQQ7"/>
<reference evidence="1 2" key="1">
    <citation type="submission" date="2019-08" db="EMBL/GenBank/DDBJ databases">
        <authorList>
            <person name="Vazquez-Campos X."/>
        </authorList>
    </citation>
    <scope>NUCLEOTIDE SEQUENCE [LARGE SCALE GENOMIC DNA]</scope>
    <source>
        <strain evidence="1">LFW-283_2</strain>
    </source>
</reference>